<dbReference type="Pfam" id="PF03189">
    <property type="entry name" value="Otopetrin"/>
    <property type="match status" value="1"/>
</dbReference>
<protein>
    <submittedName>
        <fullName evidence="12">Uncharacterized protein</fullName>
    </submittedName>
</protein>
<evidence type="ECO:0000256" key="11">
    <source>
        <dbReference type="SAM" id="Phobius"/>
    </source>
</evidence>
<keyword evidence="13" id="KW-1185">Reference proteome</keyword>
<dbReference type="AlphaFoldDB" id="A0A1Y3AWT1"/>
<dbReference type="EMBL" id="MUJZ01058767">
    <property type="protein sequence ID" value="OTF71896.1"/>
    <property type="molecule type" value="Genomic_DNA"/>
</dbReference>
<comment type="similarity">
    <text evidence="2">Belongs to the otopetrin family.</text>
</comment>
<comment type="caution">
    <text evidence="12">The sequence shown here is derived from an EMBL/GenBank/DDBJ whole genome shotgun (WGS) entry which is preliminary data.</text>
</comment>
<feature type="transmembrane region" description="Helical" evidence="11">
    <location>
        <begin position="17"/>
        <end position="39"/>
    </location>
</feature>
<sequence length="49" mass="5853">MYFIFTYSRLMINKFKLIARIGLMHLVATNICVWIRTLGKEALHVRIEK</sequence>
<evidence type="ECO:0000256" key="7">
    <source>
        <dbReference type="ARBA" id="ARBA00022989"/>
    </source>
</evidence>
<evidence type="ECO:0000256" key="8">
    <source>
        <dbReference type="ARBA" id="ARBA00023065"/>
    </source>
</evidence>
<dbReference type="OrthoDB" id="6429739at2759"/>
<keyword evidence="10" id="KW-0407">Ion channel</keyword>
<evidence type="ECO:0000256" key="9">
    <source>
        <dbReference type="ARBA" id="ARBA00023136"/>
    </source>
</evidence>
<evidence type="ECO:0000256" key="2">
    <source>
        <dbReference type="ARBA" id="ARBA00006513"/>
    </source>
</evidence>
<reference evidence="12 13" key="1">
    <citation type="submission" date="2017-03" db="EMBL/GenBank/DDBJ databases">
        <title>Genome Survey of Euroglyphus maynei.</title>
        <authorList>
            <person name="Arlian L.G."/>
            <person name="Morgan M.S."/>
            <person name="Rider S.D."/>
        </authorList>
    </citation>
    <scope>NUCLEOTIDE SEQUENCE [LARGE SCALE GENOMIC DNA]</scope>
    <source>
        <strain evidence="12">Arlian Lab</strain>
        <tissue evidence="12">Whole body</tissue>
    </source>
</reference>
<evidence type="ECO:0000256" key="4">
    <source>
        <dbReference type="ARBA" id="ARBA00022475"/>
    </source>
</evidence>
<gene>
    <name evidence="12" type="ORF">BLA29_008664</name>
</gene>
<evidence type="ECO:0000313" key="12">
    <source>
        <dbReference type="EMBL" id="OTF71896.1"/>
    </source>
</evidence>
<name>A0A1Y3AWT1_EURMA</name>
<evidence type="ECO:0000256" key="5">
    <source>
        <dbReference type="ARBA" id="ARBA00022692"/>
    </source>
</evidence>
<proteinExistence type="inferred from homology"/>
<evidence type="ECO:0000256" key="3">
    <source>
        <dbReference type="ARBA" id="ARBA00022448"/>
    </source>
</evidence>
<dbReference type="Proteomes" id="UP000194236">
    <property type="component" value="Unassembled WGS sequence"/>
</dbReference>
<organism evidence="12 13">
    <name type="scientific">Euroglyphus maynei</name>
    <name type="common">Mayne's house dust mite</name>
    <dbReference type="NCBI Taxonomy" id="6958"/>
    <lineage>
        <taxon>Eukaryota</taxon>
        <taxon>Metazoa</taxon>
        <taxon>Ecdysozoa</taxon>
        <taxon>Arthropoda</taxon>
        <taxon>Chelicerata</taxon>
        <taxon>Arachnida</taxon>
        <taxon>Acari</taxon>
        <taxon>Acariformes</taxon>
        <taxon>Sarcoptiformes</taxon>
        <taxon>Astigmata</taxon>
        <taxon>Psoroptidia</taxon>
        <taxon>Analgoidea</taxon>
        <taxon>Pyroglyphidae</taxon>
        <taxon>Pyroglyphinae</taxon>
        <taxon>Euroglyphus</taxon>
    </lineage>
</organism>
<dbReference type="PANTHER" id="PTHR21522:SF62">
    <property type="entry name" value="OTOPETRIN-LIKE A, ISOFORM C"/>
    <property type="match status" value="1"/>
</dbReference>
<keyword evidence="5 11" id="KW-0812">Transmembrane</keyword>
<keyword evidence="6" id="KW-0375">Hydrogen ion transport</keyword>
<keyword evidence="7 11" id="KW-1133">Transmembrane helix</keyword>
<keyword evidence="8" id="KW-0406">Ion transport</keyword>
<evidence type="ECO:0000256" key="6">
    <source>
        <dbReference type="ARBA" id="ARBA00022781"/>
    </source>
</evidence>
<keyword evidence="4" id="KW-1003">Cell membrane</keyword>
<dbReference type="PANTHER" id="PTHR21522">
    <property type="entry name" value="PROTON CHANNEL OTOP"/>
    <property type="match status" value="1"/>
</dbReference>
<comment type="subcellular location">
    <subcellularLocation>
        <location evidence="1">Cell membrane</location>
        <topology evidence="1">Multi-pass membrane protein</topology>
    </subcellularLocation>
</comment>
<evidence type="ECO:0000256" key="1">
    <source>
        <dbReference type="ARBA" id="ARBA00004651"/>
    </source>
</evidence>
<dbReference type="GO" id="GO:0005886">
    <property type="term" value="C:plasma membrane"/>
    <property type="evidence" value="ECO:0007669"/>
    <property type="project" value="UniProtKB-SubCell"/>
</dbReference>
<keyword evidence="3" id="KW-0813">Transport</keyword>
<keyword evidence="9 11" id="KW-0472">Membrane</keyword>
<dbReference type="GO" id="GO:0015252">
    <property type="term" value="F:proton channel activity"/>
    <property type="evidence" value="ECO:0007669"/>
    <property type="project" value="InterPro"/>
</dbReference>
<accession>A0A1Y3AWT1</accession>
<dbReference type="InterPro" id="IPR004878">
    <property type="entry name" value="Otopetrin"/>
</dbReference>
<evidence type="ECO:0000313" key="13">
    <source>
        <dbReference type="Proteomes" id="UP000194236"/>
    </source>
</evidence>
<evidence type="ECO:0000256" key="10">
    <source>
        <dbReference type="ARBA" id="ARBA00023303"/>
    </source>
</evidence>